<dbReference type="PROSITE" id="PS00059">
    <property type="entry name" value="ADH_ZINC"/>
    <property type="match status" value="1"/>
</dbReference>
<dbReference type="RefSeq" id="WP_103553388.1">
    <property type="nucleotide sequence ID" value="NZ_JBHJSK010000004.1"/>
</dbReference>
<gene>
    <name evidence="10" type="primary">fdhA</name>
    <name evidence="10" type="ORF">CW362_33545</name>
</gene>
<dbReference type="Proteomes" id="UP000236178">
    <property type="component" value="Unassembled WGS sequence"/>
</dbReference>
<evidence type="ECO:0000256" key="6">
    <source>
        <dbReference type="ARBA" id="ARBA00023027"/>
    </source>
</evidence>
<accession>A0A2I0SFM9</accession>
<evidence type="ECO:0000259" key="8">
    <source>
        <dbReference type="Pfam" id="PF00107"/>
    </source>
</evidence>
<keyword evidence="4 7" id="KW-0862">Zinc</keyword>
<dbReference type="SUPFAM" id="SSF51735">
    <property type="entry name" value="NAD(P)-binding Rossmann-fold domains"/>
    <property type="match status" value="1"/>
</dbReference>
<dbReference type="Gene3D" id="3.90.180.10">
    <property type="entry name" value="Medium-chain alcohol dehydrogenases, catalytic domain"/>
    <property type="match status" value="1"/>
</dbReference>
<feature type="domain" description="Alcohol dehydrogenase-like C-terminal" evidence="8">
    <location>
        <begin position="208"/>
        <end position="274"/>
    </location>
</feature>
<evidence type="ECO:0000313" key="10">
    <source>
        <dbReference type="EMBL" id="PKT68689.1"/>
    </source>
</evidence>
<dbReference type="InterPro" id="IPR036291">
    <property type="entry name" value="NAD(P)-bd_dom_sf"/>
</dbReference>
<comment type="caution">
    <text evidence="10">The sequence shown here is derived from an EMBL/GenBank/DDBJ whole genome shotgun (WGS) entry which is preliminary data.</text>
</comment>
<dbReference type="GO" id="GO:0016491">
    <property type="term" value="F:oxidoreductase activity"/>
    <property type="evidence" value="ECO:0007669"/>
    <property type="project" value="UniProtKB-KW"/>
</dbReference>
<evidence type="ECO:0000256" key="5">
    <source>
        <dbReference type="ARBA" id="ARBA00023002"/>
    </source>
</evidence>
<dbReference type="Pfam" id="PF08240">
    <property type="entry name" value="ADH_N"/>
    <property type="match status" value="1"/>
</dbReference>
<dbReference type="InterPro" id="IPR002328">
    <property type="entry name" value="ADH_Zn_CS"/>
</dbReference>
<evidence type="ECO:0000313" key="11">
    <source>
        <dbReference type="Proteomes" id="UP000236178"/>
    </source>
</evidence>
<evidence type="ECO:0000256" key="1">
    <source>
        <dbReference type="ARBA" id="ARBA00001947"/>
    </source>
</evidence>
<dbReference type="Gene3D" id="3.40.50.720">
    <property type="entry name" value="NAD(P)-binding Rossmann-like Domain"/>
    <property type="match status" value="1"/>
</dbReference>
<comment type="similarity">
    <text evidence="2 7">Belongs to the zinc-containing alcohol dehydrogenase family.</text>
</comment>
<dbReference type="CDD" id="cd08282">
    <property type="entry name" value="PFDH_like"/>
    <property type="match status" value="1"/>
</dbReference>
<evidence type="ECO:0000256" key="2">
    <source>
        <dbReference type="ARBA" id="ARBA00008072"/>
    </source>
</evidence>
<dbReference type="Pfam" id="PF00107">
    <property type="entry name" value="ADH_zinc_N"/>
    <property type="match status" value="1"/>
</dbReference>
<dbReference type="OrthoDB" id="241504at2"/>
<dbReference type="SUPFAM" id="SSF50129">
    <property type="entry name" value="GroES-like"/>
    <property type="match status" value="1"/>
</dbReference>
<keyword evidence="3 7" id="KW-0479">Metal-binding</keyword>
<dbReference type="InterPro" id="IPR013154">
    <property type="entry name" value="ADH-like_N"/>
</dbReference>
<comment type="cofactor">
    <cofactor evidence="1 7">
        <name>Zn(2+)</name>
        <dbReference type="ChEBI" id="CHEBI:29105"/>
    </cofactor>
</comment>
<keyword evidence="11" id="KW-1185">Reference proteome</keyword>
<dbReference type="PANTHER" id="PTHR42813:SF3">
    <property type="entry name" value="GLUTATHIONE-INDEPENDENT FORMALDEHYDE DEHYDROGENASE"/>
    <property type="match status" value="1"/>
</dbReference>
<sequence length="410" mass="42907">MSGSGNRAVAYLEPGAVEVRTIDYPTLELRDGPGVARENVGRKCRHGVVLKVLASNICGSDQHMVRGRTTAPAGLILGHEITGEVVERGPDVEFVEVGDIVSVPFNIACGRCRNCKERDTGICLNVNPARPGAAYGYVDMGGWVGGQAEYAMVPYADFNLLKFPDRDQAREKLLDLTMLSDIFPTGFHGAVTAGAGVGSTVYVAGAGPVGLATAASAQLLGAAVVIVGDLNAERLAQARSFGCETVDVSEGAVEDQIAQILGEPEVDAAVDAVGFEARAHGRDAQEAPATVLNSLMGLTRAGGALGIPGLYVTDDPGGIDQDARTGTLKVRLGLGWAKSHRFTTGQCPVMRYHRGLMKAILHGRVHIAEAVNATVIGLDDAPRGYADFDQGASRKYVLDPHGALAGVRPV</sequence>
<dbReference type="PANTHER" id="PTHR42813">
    <property type="entry name" value="ZINC-TYPE ALCOHOL DEHYDROGENASE-LIKE"/>
    <property type="match status" value="1"/>
</dbReference>
<dbReference type="AlphaFoldDB" id="A0A2I0SFM9"/>
<evidence type="ECO:0000256" key="3">
    <source>
        <dbReference type="ARBA" id="ARBA00022723"/>
    </source>
</evidence>
<dbReference type="NCBIfam" id="TIGR02819">
    <property type="entry name" value="fdhA_non_GSH"/>
    <property type="match status" value="1"/>
</dbReference>
<dbReference type="EMBL" id="PJOS01000100">
    <property type="protein sequence ID" value="PKT68689.1"/>
    <property type="molecule type" value="Genomic_DNA"/>
</dbReference>
<dbReference type="GO" id="GO:0008270">
    <property type="term" value="F:zinc ion binding"/>
    <property type="evidence" value="ECO:0007669"/>
    <property type="project" value="InterPro"/>
</dbReference>
<organism evidence="10 11">
    <name type="scientific">Streptomyces populi</name>
    <dbReference type="NCBI Taxonomy" id="2058924"/>
    <lineage>
        <taxon>Bacteria</taxon>
        <taxon>Bacillati</taxon>
        <taxon>Actinomycetota</taxon>
        <taxon>Actinomycetes</taxon>
        <taxon>Kitasatosporales</taxon>
        <taxon>Streptomycetaceae</taxon>
        <taxon>Streptomyces</taxon>
    </lineage>
</organism>
<dbReference type="InterPro" id="IPR014184">
    <property type="entry name" value="HCHO_DH_non_GSH"/>
</dbReference>
<reference evidence="10 11" key="1">
    <citation type="submission" date="2017-12" db="EMBL/GenBank/DDBJ databases">
        <title>Streptomyces populusis sp. nov., a novel endophytic actinobacterium isolated from stems of Populus adenopoda Maxim.</title>
        <authorList>
            <person name="Wang Z."/>
        </authorList>
    </citation>
    <scope>NUCLEOTIDE SEQUENCE [LARGE SCALE GENOMIC DNA]</scope>
    <source>
        <strain evidence="10 11">A249</strain>
    </source>
</reference>
<name>A0A2I0SFM9_9ACTN</name>
<keyword evidence="6" id="KW-0520">NAD</keyword>
<protein>
    <submittedName>
        <fullName evidence="10">Formaldehyde dehydrogenase, glutathione-independent</fullName>
    </submittedName>
</protein>
<evidence type="ECO:0000259" key="9">
    <source>
        <dbReference type="Pfam" id="PF08240"/>
    </source>
</evidence>
<feature type="domain" description="Alcohol dehydrogenase-like N-terminal" evidence="9">
    <location>
        <begin position="47"/>
        <end position="164"/>
    </location>
</feature>
<evidence type="ECO:0000256" key="7">
    <source>
        <dbReference type="RuleBase" id="RU361277"/>
    </source>
</evidence>
<dbReference type="InterPro" id="IPR011032">
    <property type="entry name" value="GroES-like_sf"/>
</dbReference>
<evidence type="ECO:0000256" key="4">
    <source>
        <dbReference type="ARBA" id="ARBA00022833"/>
    </source>
</evidence>
<keyword evidence="5" id="KW-0560">Oxidoreductase</keyword>
<dbReference type="InterPro" id="IPR013149">
    <property type="entry name" value="ADH-like_C"/>
</dbReference>
<proteinExistence type="inferred from homology"/>